<feature type="compositionally biased region" description="Basic and acidic residues" evidence="1">
    <location>
        <begin position="37"/>
        <end position="47"/>
    </location>
</feature>
<feature type="region of interest" description="Disordered" evidence="1">
    <location>
        <begin position="34"/>
        <end position="61"/>
    </location>
</feature>
<accession>A0ABN1PXN8</accession>
<evidence type="ECO:0000313" key="2">
    <source>
        <dbReference type="EMBL" id="GAA0934828.1"/>
    </source>
</evidence>
<evidence type="ECO:0008006" key="4">
    <source>
        <dbReference type="Google" id="ProtNLM"/>
    </source>
</evidence>
<gene>
    <name evidence="2" type="ORF">GCM10009560_42430</name>
</gene>
<dbReference type="RefSeq" id="WP_343951666.1">
    <property type="nucleotide sequence ID" value="NZ_BAAAHQ010000022.1"/>
</dbReference>
<organism evidence="2 3">
    <name type="scientific">Nonomuraea longicatena</name>
    <dbReference type="NCBI Taxonomy" id="83682"/>
    <lineage>
        <taxon>Bacteria</taxon>
        <taxon>Bacillati</taxon>
        <taxon>Actinomycetota</taxon>
        <taxon>Actinomycetes</taxon>
        <taxon>Streptosporangiales</taxon>
        <taxon>Streptosporangiaceae</taxon>
        <taxon>Nonomuraea</taxon>
    </lineage>
</organism>
<dbReference type="Proteomes" id="UP001501578">
    <property type="component" value="Unassembled WGS sequence"/>
</dbReference>
<protein>
    <recommendedName>
        <fullName evidence="4">Transposase</fullName>
    </recommendedName>
</protein>
<proteinExistence type="predicted"/>
<dbReference type="EMBL" id="BAAAHQ010000022">
    <property type="protein sequence ID" value="GAA0934828.1"/>
    <property type="molecule type" value="Genomic_DNA"/>
</dbReference>
<sequence length="61" mass="6814">MFRALIGEAQYDPQVAAALNERFITPQADKTVARLKAARDQGHRDWPRLSGRSRARHPAGS</sequence>
<reference evidence="2 3" key="1">
    <citation type="journal article" date="2019" name="Int. J. Syst. Evol. Microbiol.">
        <title>The Global Catalogue of Microorganisms (GCM) 10K type strain sequencing project: providing services to taxonomists for standard genome sequencing and annotation.</title>
        <authorList>
            <consortium name="The Broad Institute Genomics Platform"/>
            <consortium name="The Broad Institute Genome Sequencing Center for Infectious Disease"/>
            <person name="Wu L."/>
            <person name="Ma J."/>
        </authorList>
    </citation>
    <scope>NUCLEOTIDE SEQUENCE [LARGE SCALE GENOMIC DNA]</scope>
    <source>
        <strain evidence="2 3">JCM 11136</strain>
    </source>
</reference>
<evidence type="ECO:0000256" key="1">
    <source>
        <dbReference type="SAM" id="MobiDB-lite"/>
    </source>
</evidence>
<comment type="caution">
    <text evidence="2">The sequence shown here is derived from an EMBL/GenBank/DDBJ whole genome shotgun (WGS) entry which is preliminary data.</text>
</comment>
<name>A0ABN1PXN8_9ACTN</name>
<feature type="compositionally biased region" description="Basic residues" evidence="1">
    <location>
        <begin position="51"/>
        <end position="61"/>
    </location>
</feature>
<evidence type="ECO:0000313" key="3">
    <source>
        <dbReference type="Proteomes" id="UP001501578"/>
    </source>
</evidence>
<keyword evidence="3" id="KW-1185">Reference proteome</keyword>
<dbReference type="Gene3D" id="1.10.357.10">
    <property type="entry name" value="Tetracycline Repressor, domain 2"/>
    <property type="match status" value="1"/>
</dbReference>